<evidence type="ECO:0000256" key="1">
    <source>
        <dbReference type="ARBA" id="ARBA00006525"/>
    </source>
</evidence>
<dbReference type="PANTHER" id="PTHR43022">
    <property type="entry name" value="PROTEIN SMF"/>
    <property type="match status" value="1"/>
</dbReference>
<protein>
    <submittedName>
        <fullName evidence="3">DNA-protecting protein DprA</fullName>
    </submittedName>
</protein>
<organism evidence="3 4">
    <name type="scientific">Leptospira yanagawae</name>
    <dbReference type="NCBI Taxonomy" id="293069"/>
    <lineage>
        <taxon>Bacteria</taxon>
        <taxon>Pseudomonadati</taxon>
        <taxon>Spirochaetota</taxon>
        <taxon>Spirochaetia</taxon>
        <taxon>Leptospirales</taxon>
        <taxon>Leptospiraceae</taxon>
        <taxon>Leptospira</taxon>
    </lineage>
</organism>
<name>A0ABY2M6V0_9LEPT</name>
<dbReference type="RefSeq" id="WP_135634392.1">
    <property type="nucleotide sequence ID" value="NZ_RQFU01000010.1"/>
</dbReference>
<sequence>MVVSLLGHPKIASFLRKTKIWRKYPSFNQLFQELPKFFPEEDWRLWLAECKTWEKQKNPEWTLLPYDDPNYPKLLKEIFDPPLVLVCLGDVSVLQKNLVAIVGTRKASPISITATKALVRSLSQTEGIAIVSGMALGIDRQAFLTAFELGISVVGVLGTTLGTEYPPGNRDLYKKIKTDTKQLLISEFLLYTEPARWTFPKRNRVISGLSKKVFIMESGKKSGTISTAMSAMEQNREIFVFDHPKQFDNEGGKMLIRQGAEPLFGETIRTKGNKFESRILSYEEWYKQKNTSFEWKQEEVGDFQFIL</sequence>
<gene>
    <name evidence="3" type="primary">dprA</name>
    <name evidence="3" type="ORF">EHQ46_06535</name>
</gene>
<feature type="domain" description="Smf/DprA SLOG" evidence="2">
    <location>
        <begin position="64"/>
        <end position="263"/>
    </location>
</feature>
<evidence type="ECO:0000313" key="4">
    <source>
        <dbReference type="Proteomes" id="UP000298200"/>
    </source>
</evidence>
<dbReference type="InterPro" id="IPR057666">
    <property type="entry name" value="DrpA_SLOG"/>
</dbReference>
<dbReference type="EMBL" id="RQFU01000010">
    <property type="protein sequence ID" value="TGL22366.1"/>
    <property type="molecule type" value="Genomic_DNA"/>
</dbReference>
<dbReference type="Pfam" id="PF02481">
    <property type="entry name" value="DNA_processg_A"/>
    <property type="match status" value="1"/>
</dbReference>
<dbReference type="PANTHER" id="PTHR43022:SF1">
    <property type="entry name" value="PROTEIN SMF"/>
    <property type="match status" value="1"/>
</dbReference>
<comment type="similarity">
    <text evidence="1">Belongs to the DprA/Smf family.</text>
</comment>
<evidence type="ECO:0000313" key="3">
    <source>
        <dbReference type="EMBL" id="TGL22366.1"/>
    </source>
</evidence>
<dbReference type="InterPro" id="IPR003488">
    <property type="entry name" value="DprA"/>
</dbReference>
<comment type="caution">
    <text evidence="3">The sequence shown here is derived from an EMBL/GenBank/DDBJ whole genome shotgun (WGS) entry which is preliminary data.</text>
</comment>
<keyword evidence="4" id="KW-1185">Reference proteome</keyword>
<dbReference type="NCBIfam" id="TIGR00732">
    <property type="entry name" value="dprA"/>
    <property type="match status" value="1"/>
</dbReference>
<accession>A0ABY2M6V0</accession>
<reference evidence="4" key="1">
    <citation type="journal article" date="2019" name="PLoS Negl. Trop. Dis.">
        <title>Revisiting the worldwide diversity of Leptospira species in the environment.</title>
        <authorList>
            <person name="Vincent A.T."/>
            <person name="Schiettekatte O."/>
            <person name="Bourhy P."/>
            <person name="Veyrier F.J."/>
            <person name="Picardeau M."/>
        </authorList>
    </citation>
    <scope>NUCLEOTIDE SEQUENCE [LARGE SCALE GENOMIC DNA]</scope>
    <source>
        <strain evidence="4">201800272</strain>
    </source>
</reference>
<dbReference type="Gene3D" id="3.40.50.450">
    <property type="match status" value="1"/>
</dbReference>
<proteinExistence type="inferred from homology"/>
<evidence type="ECO:0000259" key="2">
    <source>
        <dbReference type="Pfam" id="PF02481"/>
    </source>
</evidence>
<dbReference type="SUPFAM" id="SSF102405">
    <property type="entry name" value="MCP/YpsA-like"/>
    <property type="match status" value="1"/>
</dbReference>
<dbReference type="Proteomes" id="UP000298200">
    <property type="component" value="Unassembled WGS sequence"/>
</dbReference>